<dbReference type="AlphaFoldDB" id="A0A3P6UST2"/>
<keyword evidence="3" id="KW-1185">Reference proteome</keyword>
<organism evidence="2 3">
    <name type="scientific">Litomosoides sigmodontis</name>
    <name type="common">Filarial nematode worm</name>
    <dbReference type="NCBI Taxonomy" id="42156"/>
    <lineage>
        <taxon>Eukaryota</taxon>
        <taxon>Metazoa</taxon>
        <taxon>Ecdysozoa</taxon>
        <taxon>Nematoda</taxon>
        <taxon>Chromadorea</taxon>
        <taxon>Rhabditida</taxon>
        <taxon>Spirurina</taxon>
        <taxon>Spiruromorpha</taxon>
        <taxon>Filarioidea</taxon>
        <taxon>Onchocercidae</taxon>
        <taxon>Litomosoides</taxon>
    </lineage>
</organism>
<dbReference type="Pfam" id="PF12872">
    <property type="entry name" value="OST-HTH"/>
    <property type="match status" value="1"/>
</dbReference>
<dbReference type="Proteomes" id="UP000277928">
    <property type="component" value="Unassembled WGS sequence"/>
</dbReference>
<dbReference type="InterPro" id="IPR041966">
    <property type="entry name" value="LOTUS-like"/>
</dbReference>
<evidence type="ECO:0000313" key="3">
    <source>
        <dbReference type="Proteomes" id="UP000277928"/>
    </source>
</evidence>
<feature type="domain" description="HTH OST-type" evidence="1">
    <location>
        <begin position="3"/>
        <end position="87"/>
    </location>
</feature>
<dbReference type="OMA" id="NACQLTV"/>
<dbReference type="OrthoDB" id="5848770at2759"/>
<protein>
    <recommendedName>
        <fullName evidence="1">HTH OST-type domain-containing protein</fullName>
    </recommendedName>
</protein>
<accession>A0A3P6UST2</accession>
<evidence type="ECO:0000313" key="2">
    <source>
        <dbReference type="EMBL" id="VDK80501.1"/>
    </source>
</evidence>
<dbReference type="EMBL" id="UYRX01000341">
    <property type="protein sequence ID" value="VDK80501.1"/>
    <property type="molecule type" value="Genomic_DNA"/>
</dbReference>
<dbReference type="PROSITE" id="PS51644">
    <property type="entry name" value="HTH_OST"/>
    <property type="match status" value="1"/>
</dbReference>
<evidence type="ECO:0000259" key="1">
    <source>
        <dbReference type="PROSITE" id="PS51644"/>
    </source>
</evidence>
<dbReference type="InterPro" id="IPR025605">
    <property type="entry name" value="OST-HTH/LOTUS_dom"/>
</dbReference>
<name>A0A3P6UST2_LITSI</name>
<dbReference type="Gene3D" id="3.30.420.610">
    <property type="entry name" value="LOTUS domain-like"/>
    <property type="match status" value="1"/>
</dbReference>
<gene>
    <name evidence="2" type="ORF">NLS_LOCUS4941</name>
</gene>
<proteinExistence type="predicted"/>
<sequence length="800" mass="90115">MSTLEDLKIRIVAVIGSEKNGCTKNDLCRIYKDMYGKDLDSKDYGFNDLQSLLASPTMQGEGGIMCENGRYFAAGDNNTMKMLCLIRNTKSRNAKPRQHQRFTRGKLAVSTNSNYAETKKSHETPTVKGMNAATSAAAGHRTNSNVVSENLRYVNPNPEFVTRHVEYSHDFGNLQSGSQRSHSCDHHSAGVGLQSHLNKFQKRNETMKSQKGKKRLVNLIEKSGGEMSFSEMKKLYRLDYGVPLDSAEICRLLNAKEGEVQDLYVFLKSSLCNSVIVTKLTEDDFLLTLIDDEDDIDEIENHIFADNMAHKSLPSVSDMVQKDIFRPNQRQYEFQSCLIDPISFPLSKTRTTANSYLRDSQLPVTMGDRYEYWKGSSLGSEIRSRDDYLPYKVLADKVLSFVRSKGSFKISNLSRIFYEEDGRHIDPKKYPEGTWEGVVRKSLSDGRHPELVVRDGVIGLRKDLQKSFSCAPNDRTTSAKNEYERSVSLISTDNSVPAATIYDLLVEAGRPLSQRELIEKLSARGITVNVCQLTVKLITKFKNIFSCEFSLAGVTISLVNGAKRPQEPTISSCLLSSTESVKIVTHVMSDYCSSAESFGNIFKSVLLINITLTDEALNRCQIQASFRLRSSELAYNSFEKKMCLHYLSCGQQKDFAVEKPIKDCSYAFYDTTDNKVYRAQYISDSDRAGVVLVYLIDEMRCQNAPISQLRKLTNDYAGPAYGVVAKTAAFVILPGRENDFREYFSLVRSKLLSGTAQDIQADVISEPSKNLFELKQLYSEEHNLNVPTIFVKRCMIKMTS</sequence>
<reference evidence="2 3" key="1">
    <citation type="submission" date="2018-08" db="EMBL/GenBank/DDBJ databases">
        <authorList>
            <person name="Laetsch R D."/>
            <person name="Stevens L."/>
            <person name="Kumar S."/>
            <person name="Blaxter L. M."/>
        </authorList>
    </citation>
    <scope>NUCLEOTIDE SEQUENCE [LARGE SCALE GENOMIC DNA]</scope>
</reference>